<feature type="signal peptide" evidence="12">
    <location>
        <begin position="1"/>
        <end position="31"/>
    </location>
</feature>
<dbReference type="CDD" id="cd00146">
    <property type="entry name" value="PKD"/>
    <property type="match status" value="4"/>
</dbReference>
<dbReference type="SMART" id="SM00560">
    <property type="entry name" value="LamGL"/>
    <property type="match status" value="2"/>
</dbReference>
<dbReference type="InterPro" id="IPR015943">
    <property type="entry name" value="WD40/YVTN_repeat-like_dom_sf"/>
</dbReference>
<keyword evidence="4 12" id="KW-0732">Signal</keyword>
<evidence type="ECO:0000256" key="12">
    <source>
        <dbReference type="SAM" id="SignalP"/>
    </source>
</evidence>
<dbReference type="Gene3D" id="2.60.40.10">
    <property type="entry name" value="Immunoglobulins"/>
    <property type="match status" value="5"/>
</dbReference>
<dbReference type="SUPFAM" id="SSF49899">
    <property type="entry name" value="Concanavalin A-like lectins/glucanases"/>
    <property type="match status" value="2"/>
</dbReference>
<keyword evidence="8" id="KW-1015">Disulfide bond</keyword>
<dbReference type="CDD" id="cd00110">
    <property type="entry name" value="LamG"/>
    <property type="match status" value="2"/>
</dbReference>
<dbReference type="PANTHER" id="PTHR46730:SF1">
    <property type="entry name" value="PLAT DOMAIN-CONTAINING PROTEIN"/>
    <property type="match status" value="1"/>
</dbReference>
<dbReference type="InterPro" id="IPR006311">
    <property type="entry name" value="TAT_signal"/>
</dbReference>
<dbReference type="RefSeq" id="WP_043609577.1">
    <property type="nucleotide sequence ID" value="NZ_AXCY01000132.1"/>
</dbReference>
<keyword evidence="3" id="KW-0812">Transmembrane</keyword>
<dbReference type="InterPro" id="IPR003961">
    <property type="entry name" value="FN3_dom"/>
</dbReference>
<keyword evidence="11" id="KW-0624">Polysaccharide degradation</keyword>
<dbReference type="Gene3D" id="2.60.120.200">
    <property type="match status" value="2"/>
</dbReference>
<evidence type="ECO:0000256" key="2">
    <source>
        <dbReference type="ARBA" id="ARBA00004316"/>
    </source>
</evidence>
<dbReference type="InterPro" id="IPR036116">
    <property type="entry name" value="FN3_sf"/>
</dbReference>
<dbReference type="PROSITE" id="PS50853">
    <property type="entry name" value="FN3"/>
    <property type="match status" value="1"/>
</dbReference>
<keyword evidence="10" id="KW-0326">Glycosidase</keyword>
<feature type="chain" id="PRO_5001967320" description="Cell surface protein" evidence="12">
    <location>
        <begin position="32"/>
        <end position="1785"/>
    </location>
</feature>
<evidence type="ECO:0000256" key="10">
    <source>
        <dbReference type="ARBA" id="ARBA00023295"/>
    </source>
</evidence>
<keyword evidence="9" id="KW-0966">Cell projection</keyword>
<dbReference type="InterPro" id="IPR013320">
    <property type="entry name" value="ConA-like_dom_sf"/>
</dbReference>
<reference evidence="16 17" key="1">
    <citation type="submission" date="2013-08" db="EMBL/GenBank/DDBJ databases">
        <title>Genome sequencing of Cellulomonas carbonis T26.</title>
        <authorList>
            <person name="Chen F."/>
            <person name="Li Y."/>
            <person name="Wang G."/>
        </authorList>
    </citation>
    <scope>NUCLEOTIDE SEQUENCE [LARGE SCALE GENOMIC DNA]</scope>
    <source>
        <strain evidence="16 17">T26</strain>
    </source>
</reference>
<evidence type="ECO:0000256" key="6">
    <source>
        <dbReference type="ARBA" id="ARBA00022989"/>
    </source>
</evidence>
<gene>
    <name evidence="16" type="ORF">N868_05090</name>
</gene>
<dbReference type="InterPro" id="IPR000601">
    <property type="entry name" value="PKD_dom"/>
</dbReference>
<evidence type="ECO:0000259" key="14">
    <source>
        <dbReference type="PROSITE" id="PS50093"/>
    </source>
</evidence>
<evidence type="ECO:0000259" key="15">
    <source>
        <dbReference type="PROSITE" id="PS50853"/>
    </source>
</evidence>
<sequence length="1785" mass="181778">MQLTLRRALARGTAVLAGLALALAPVVPAAADTMPSDPTEPVTVAADSLPTVQVDGVVWQQVVVGNTVYVAGSFATARPAGAAPGVSTVPRANLLAYDIRTGNLITSWAPRTNAQVLTIAASPDGSRIYIGGDFTQVNGATVWRIAAVDAATGALIPSFTPRADAKVRSVVATADTVYFGGLFSAVGGQVRTRLAAARASDGALLPWAPPAAGGSGVNAMVISPDGSKLVVGGSFTSLVGSSNPGYGLGAVSATTGELLPWAVNGLIRNGGRDAAITGLSADGDTVYGTGYVFGSGGNLEGTFAADWADGALRWVEDCHGDTYAAWPVGDVVYQASHKHYCGNIGGFPQTEPWTFYLATAVTKAATQTVTNDPYGYFNFAGNPAPTMLNWYPRMNFGTYTGQNQGPWTVTGTSQYVLMGGEFTAVNGAGQQGLARYAVREIAPNDVGPQLTGGKVDLSAVSPERGTVRVRWTANYDWDNEDLTYTLIRNSNAAAPVMEAVESSTFWQRPGMGFVDTGLTPGVEYRYRLRITDPYGNSVLSDTVWITASDQPAAESDYAGRVLADEPSYFWRLGEPGGPTAIDYAGWDDANVGPAVTRGTTGAVIGDPNTASTFPGSADGIAVSPSSEAGTDRFTVEAWVRTTSTSGGKIIGFGNAATGTSGSYDRHVYMDGSGRIWFGVYPGGVRTVTSTASYNDGEWHHVVASLGDTGMNLYVDGRRVASRGDTTTAQAYAGYWRIGGDNLGGWPSRPSNDFFVGSIDEVAVYPTALAYADVVDHFRSSGRELDLPTRPADAYGAAVYDAEPDLFWRLDETSGTTAADAGLTGTTGTFRRGVTLGAEGLRAGGTAVTFDGAGGLLSSDRSFTDPRVYSTELWFRTTTTTGGKLIGFGSNQEDLSGNYDRHVYMEDDGRLTYGVWTGQTNTITSPAAYNDGQWHHVVATQGPGGMVLYVDGQAVGTHPQTGAQAYTGYWKVGSDTTWGPQPHFAGTVDEVAVYSRALSATEVASHHALGTGAPEPENEVPAAAFTATTADLTVTVDGSASSDPDGTVVAHAWDFGDGATASGATAEHAYDAAGTYDVTLTVTDDDGATGSTTQQVTVTAPPNQLPVAAFTAAVEGLELTADGTTSSDPDGTVAAYAWDFGDGETATGATAGHVYAAAGTYDVTLTVTDDDGATASSTQQVTVAEPPAGVLAQDAFGRSVTGGWGTADVGGPWSTTGAASAFSVAGGEGRMTITRAGGGLMTVLGGVASTSTDVSATVTPSTVVNGGGAFVSLIGRRVGTADYRGKIKVAANGAVTLYLNRSSGAENTLAAAAVPGVSFQAGDRLRMRVEVTGTAPTTLRAKVWEAGQAEPGWQLTATDSTAGLQTAGGVGLMPYVSASATNVPVTFAVDDLVAVTPGAAPPANTPPVAAFEAATDGLMVTVDASGSSDPDGSVTGYAWAFGDGGEATGATASHTFATGGTFDVTLTVTDDDGATATATQQVTVSAPPPEDNDAPVAAFTVTPEGLTVAVDGTGSTDPDGTVAAHAWDFGDGSTATGATASHTYAAGGTFEITLTVTDDAGATATATQQVTVEAPEGVLAADAFGRTVAGGWGTADVGGPWTTVGPGSAFSVADGVARMTIPRAGAGLTALLPGVSSTETDTTAVLTTTPMADGGGSFLSLIGRRVGAADYRAKVRVAPNGTLTLYATRVDGGETNLATATVPGVTLTAGEALAIRVQVTGTSPTTVRVKAWEAATPEPADWRITTTDAASALQTAGGVGVMAYVSGSAGNAPVTVTVDDLVARRP</sequence>
<dbReference type="SMART" id="SM00089">
    <property type="entry name" value="PKD"/>
    <property type="match status" value="4"/>
</dbReference>
<dbReference type="CDD" id="cd00063">
    <property type="entry name" value="FN3"/>
    <property type="match status" value="1"/>
</dbReference>
<feature type="domain" description="PKD" evidence="14">
    <location>
        <begin position="1402"/>
        <end position="1486"/>
    </location>
</feature>
<reference evidence="16 17" key="2">
    <citation type="journal article" date="2015" name="Stand. Genomic Sci.">
        <title>Draft genome sequence of Cellulomonas carbonis T26(T) and comparative analysis of six Cellulomonas genomes.</title>
        <authorList>
            <person name="Zhuang W."/>
            <person name="Zhang S."/>
            <person name="Xia X."/>
            <person name="Wang G."/>
        </authorList>
    </citation>
    <scope>NUCLEOTIDE SEQUENCE [LARGE SCALE GENOMIC DNA]</scope>
    <source>
        <strain evidence="16 17">T26</strain>
    </source>
</reference>
<feature type="domain" description="PKD" evidence="14">
    <location>
        <begin position="1101"/>
        <end position="1189"/>
    </location>
</feature>
<comment type="caution">
    <text evidence="16">The sequence shown here is derived from an EMBL/GenBank/DDBJ whole genome shotgun (WGS) entry which is preliminary data.</text>
</comment>
<evidence type="ECO:0000256" key="9">
    <source>
        <dbReference type="ARBA" id="ARBA00023273"/>
    </source>
</evidence>
<dbReference type="GO" id="GO:0006816">
    <property type="term" value="P:calcium ion transport"/>
    <property type="evidence" value="ECO:0007669"/>
    <property type="project" value="TreeGrafter"/>
</dbReference>
<dbReference type="PROSITE" id="PS50025">
    <property type="entry name" value="LAM_G_DOMAIN"/>
    <property type="match status" value="1"/>
</dbReference>
<dbReference type="InterPro" id="IPR001791">
    <property type="entry name" value="Laminin_G"/>
</dbReference>
<dbReference type="Gene3D" id="2.130.10.10">
    <property type="entry name" value="YVTN repeat-like/Quinoprotein amine dehydrogenase"/>
    <property type="match status" value="1"/>
</dbReference>
<keyword evidence="11" id="KW-0119">Carbohydrate metabolism</keyword>
<dbReference type="InterPro" id="IPR006558">
    <property type="entry name" value="LamG-like"/>
</dbReference>
<dbReference type="PANTHER" id="PTHR46730">
    <property type="entry name" value="POLYCYSTIN-1"/>
    <property type="match status" value="1"/>
</dbReference>
<dbReference type="InterPro" id="IPR013783">
    <property type="entry name" value="Ig-like_fold"/>
</dbReference>
<feature type="domain" description="PKD" evidence="14">
    <location>
        <begin position="1490"/>
        <end position="1578"/>
    </location>
</feature>
<dbReference type="Pfam" id="PF18911">
    <property type="entry name" value="PKD_4"/>
    <property type="match status" value="4"/>
</dbReference>
<proteinExistence type="predicted"/>
<evidence type="ECO:0000256" key="3">
    <source>
        <dbReference type="ARBA" id="ARBA00022692"/>
    </source>
</evidence>
<name>A0A0A0BKE1_9CELL</name>
<evidence type="ECO:0000313" key="16">
    <source>
        <dbReference type="EMBL" id="KGM08993.1"/>
    </source>
</evidence>
<dbReference type="GO" id="GO:0000272">
    <property type="term" value="P:polysaccharide catabolic process"/>
    <property type="evidence" value="ECO:0007669"/>
    <property type="project" value="UniProtKB-KW"/>
</dbReference>
<dbReference type="PROSITE" id="PS50093">
    <property type="entry name" value="PKD"/>
    <property type="match status" value="4"/>
</dbReference>
<comment type="subcellular location">
    <subcellularLocation>
        <location evidence="2">Cell projection</location>
    </subcellularLocation>
    <subcellularLocation>
        <location evidence="1">Membrane</location>
        <topology evidence="1">Multi-pass membrane protein</topology>
    </subcellularLocation>
</comment>
<evidence type="ECO:0000256" key="11">
    <source>
        <dbReference type="ARBA" id="ARBA00023326"/>
    </source>
</evidence>
<keyword evidence="5" id="KW-0677">Repeat</keyword>
<evidence type="ECO:0000256" key="4">
    <source>
        <dbReference type="ARBA" id="ARBA00022729"/>
    </source>
</evidence>
<evidence type="ECO:0000256" key="1">
    <source>
        <dbReference type="ARBA" id="ARBA00004141"/>
    </source>
</evidence>
<accession>A0A0A0BKE1</accession>
<evidence type="ECO:0000259" key="13">
    <source>
        <dbReference type="PROSITE" id="PS50025"/>
    </source>
</evidence>
<evidence type="ECO:0000256" key="8">
    <source>
        <dbReference type="ARBA" id="ARBA00023157"/>
    </source>
</evidence>
<dbReference type="GO" id="GO:0005886">
    <property type="term" value="C:plasma membrane"/>
    <property type="evidence" value="ECO:0007669"/>
    <property type="project" value="TreeGrafter"/>
</dbReference>
<dbReference type="GO" id="GO:0005261">
    <property type="term" value="F:monoatomic cation channel activity"/>
    <property type="evidence" value="ECO:0007669"/>
    <property type="project" value="TreeGrafter"/>
</dbReference>
<dbReference type="SUPFAM" id="SSF63825">
    <property type="entry name" value="YWTD domain"/>
    <property type="match status" value="1"/>
</dbReference>
<dbReference type="InterPro" id="IPR035986">
    <property type="entry name" value="PKD_dom_sf"/>
</dbReference>
<keyword evidence="6" id="KW-1133">Transmembrane helix</keyword>
<evidence type="ECO:0000256" key="7">
    <source>
        <dbReference type="ARBA" id="ARBA00023136"/>
    </source>
</evidence>
<dbReference type="GO" id="GO:0042995">
    <property type="term" value="C:cell projection"/>
    <property type="evidence" value="ECO:0007669"/>
    <property type="project" value="UniProtKB-SubCell"/>
</dbReference>
<feature type="domain" description="Laminin G" evidence="13">
    <location>
        <begin position="845"/>
        <end position="1012"/>
    </location>
</feature>
<evidence type="ECO:0000313" key="17">
    <source>
        <dbReference type="Proteomes" id="UP000029839"/>
    </source>
</evidence>
<dbReference type="OrthoDB" id="9802683at2"/>
<dbReference type="SUPFAM" id="SSF49265">
    <property type="entry name" value="Fibronectin type III"/>
    <property type="match status" value="1"/>
</dbReference>
<protein>
    <recommendedName>
        <fullName evidence="18">Cell surface protein</fullName>
    </recommendedName>
</protein>
<evidence type="ECO:0000256" key="5">
    <source>
        <dbReference type="ARBA" id="ARBA00022737"/>
    </source>
</evidence>
<keyword evidence="17" id="KW-1185">Reference proteome</keyword>
<dbReference type="SMART" id="SM00282">
    <property type="entry name" value="LamG"/>
    <property type="match status" value="2"/>
</dbReference>
<dbReference type="PROSITE" id="PS51318">
    <property type="entry name" value="TAT"/>
    <property type="match status" value="1"/>
</dbReference>
<keyword evidence="7" id="KW-0472">Membrane</keyword>
<evidence type="ECO:0008006" key="18">
    <source>
        <dbReference type="Google" id="ProtNLM"/>
    </source>
</evidence>
<organism evidence="16 17">
    <name type="scientific">Cellulomonas carbonis T26</name>
    <dbReference type="NCBI Taxonomy" id="947969"/>
    <lineage>
        <taxon>Bacteria</taxon>
        <taxon>Bacillati</taxon>
        <taxon>Actinomycetota</taxon>
        <taxon>Actinomycetes</taxon>
        <taxon>Micrococcales</taxon>
        <taxon>Cellulomonadaceae</taxon>
        <taxon>Cellulomonas</taxon>
    </lineage>
</organism>
<dbReference type="EMBL" id="AXCY01000132">
    <property type="protein sequence ID" value="KGM08993.1"/>
    <property type="molecule type" value="Genomic_DNA"/>
</dbReference>
<keyword evidence="10" id="KW-0378">Hydrolase</keyword>
<dbReference type="Proteomes" id="UP000029839">
    <property type="component" value="Unassembled WGS sequence"/>
</dbReference>
<dbReference type="Pfam" id="PF13385">
    <property type="entry name" value="Laminin_G_3"/>
    <property type="match status" value="2"/>
</dbReference>
<dbReference type="InterPro" id="IPR022409">
    <property type="entry name" value="PKD/Chitinase_dom"/>
</dbReference>
<dbReference type="SUPFAM" id="SSF49299">
    <property type="entry name" value="PKD domain"/>
    <property type="match status" value="4"/>
</dbReference>
<feature type="domain" description="Fibronectin type-III" evidence="15">
    <location>
        <begin position="451"/>
        <end position="551"/>
    </location>
</feature>
<feature type="domain" description="PKD" evidence="14">
    <location>
        <begin position="1016"/>
        <end position="1104"/>
    </location>
</feature>
<dbReference type="GO" id="GO:0016798">
    <property type="term" value="F:hydrolase activity, acting on glycosyl bonds"/>
    <property type="evidence" value="ECO:0007669"/>
    <property type="project" value="UniProtKB-KW"/>
</dbReference>